<organism evidence="1">
    <name type="scientific">Arundo donax</name>
    <name type="common">Giant reed</name>
    <name type="synonym">Donax arundinaceus</name>
    <dbReference type="NCBI Taxonomy" id="35708"/>
    <lineage>
        <taxon>Eukaryota</taxon>
        <taxon>Viridiplantae</taxon>
        <taxon>Streptophyta</taxon>
        <taxon>Embryophyta</taxon>
        <taxon>Tracheophyta</taxon>
        <taxon>Spermatophyta</taxon>
        <taxon>Magnoliopsida</taxon>
        <taxon>Liliopsida</taxon>
        <taxon>Poales</taxon>
        <taxon>Poaceae</taxon>
        <taxon>PACMAD clade</taxon>
        <taxon>Arundinoideae</taxon>
        <taxon>Arundineae</taxon>
        <taxon>Arundo</taxon>
    </lineage>
</organism>
<proteinExistence type="predicted"/>
<dbReference type="EMBL" id="GBRH01243673">
    <property type="protein sequence ID" value="JAD54222.1"/>
    <property type="molecule type" value="Transcribed_RNA"/>
</dbReference>
<reference evidence="1" key="2">
    <citation type="journal article" date="2015" name="Data Brief">
        <title>Shoot transcriptome of the giant reed, Arundo donax.</title>
        <authorList>
            <person name="Barrero R.A."/>
            <person name="Guerrero F.D."/>
            <person name="Moolhuijzen P."/>
            <person name="Goolsby J.A."/>
            <person name="Tidwell J."/>
            <person name="Bellgard S.E."/>
            <person name="Bellgard M.I."/>
        </authorList>
    </citation>
    <scope>NUCLEOTIDE SEQUENCE</scope>
    <source>
        <tissue evidence="1">Shoot tissue taken approximately 20 cm above the soil surface</tissue>
    </source>
</reference>
<dbReference type="EMBL" id="GBRH01274024">
    <property type="protein sequence ID" value="JAD23871.1"/>
    <property type="molecule type" value="Transcribed_RNA"/>
</dbReference>
<sequence length="16" mass="1551">MVGNGAEAESVAMVDA</sequence>
<accession>A0A0A9B4I5</accession>
<evidence type="ECO:0000313" key="1">
    <source>
        <dbReference type="EMBL" id="JAD54222.1"/>
    </source>
</evidence>
<dbReference type="AlphaFoldDB" id="A0A0A9B4I5"/>
<protein>
    <submittedName>
        <fullName evidence="1">Uncharacterized protein</fullName>
    </submittedName>
</protein>
<reference evidence="1" key="1">
    <citation type="submission" date="2014-09" db="EMBL/GenBank/DDBJ databases">
        <authorList>
            <person name="Magalhaes I.L.F."/>
            <person name="Oliveira U."/>
            <person name="Santos F.R."/>
            <person name="Vidigal T.H.D.A."/>
            <person name="Brescovit A.D."/>
            <person name="Santos A.J."/>
        </authorList>
    </citation>
    <scope>NUCLEOTIDE SEQUENCE</scope>
    <source>
        <tissue evidence="1">Shoot tissue taken approximately 20 cm above the soil surface</tissue>
    </source>
</reference>
<name>A0A0A9B4I5_ARUDO</name>